<comment type="caution">
    <text evidence="2">The sequence shown here is derived from an EMBL/GenBank/DDBJ whole genome shotgun (WGS) entry which is preliminary data.</text>
</comment>
<name>A0A7K0EMD7_9BACT</name>
<dbReference type="AlphaFoldDB" id="A0A7K0EMD7"/>
<reference evidence="2 3" key="1">
    <citation type="journal article" date="2018" name="Antonie Van Leeuwenhoek">
        <title>Larkinella terrae sp. nov., isolated from soil on Jeju Island, South Korea.</title>
        <authorList>
            <person name="Ten L.N."/>
            <person name="Jeon J."/>
            <person name="Park S.J."/>
            <person name="Park S."/>
            <person name="Lee S.Y."/>
            <person name="Kim M.K."/>
            <person name="Jung H.Y."/>
        </authorList>
    </citation>
    <scope>NUCLEOTIDE SEQUENCE [LARGE SCALE GENOMIC DNA]</scope>
    <source>
        <strain evidence="2 3">KCTC 52001</strain>
    </source>
</reference>
<proteinExistence type="predicted"/>
<dbReference type="OrthoDB" id="919615at2"/>
<evidence type="ECO:0000313" key="2">
    <source>
        <dbReference type="EMBL" id="MRS62974.1"/>
    </source>
</evidence>
<accession>A0A7K0EMD7</accession>
<feature type="compositionally biased region" description="Acidic residues" evidence="1">
    <location>
        <begin position="281"/>
        <end position="291"/>
    </location>
</feature>
<protein>
    <submittedName>
        <fullName evidence="2">Uncharacterized protein</fullName>
    </submittedName>
</protein>
<feature type="region of interest" description="Disordered" evidence="1">
    <location>
        <begin position="1"/>
        <end position="28"/>
    </location>
</feature>
<dbReference type="RefSeq" id="WP_154176332.1">
    <property type="nucleotide sequence ID" value="NZ_WJXZ01000009.1"/>
</dbReference>
<feature type="region of interest" description="Disordered" evidence="1">
    <location>
        <begin position="60"/>
        <end position="79"/>
    </location>
</feature>
<feature type="region of interest" description="Disordered" evidence="1">
    <location>
        <begin position="270"/>
        <end position="293"/>
    </location>
</feature>
<dbReference type="EMBL" id="WJXZ01000009">
    <property type="protein sequence ID" value="MRS62974.1"/>
    <property type="molecule type" value="Genomic_DNA"/>
</dbReference>
<organism evidence="2 3">
    <name type="scientific">Larkinella terrae</name>
    <dbReference type="NCBI Taxonomy" id="2025311"/>
    <lineage>
        <taxon>Bacteria</taxon>
        <taxon>Pseudomonadati</taxon>
        <taxon>Bacteroidota</taxon>
        <taxon>Cytophagia</taxon>
        <taxon>Cytophagales</taxon>
        <taxon>Spirosomataceae</taxon>
        <taxon>Larkinella</taxon>
    </lineage>
</organism>
<evidence type="ECO:0000313" key="3">
    <source>
        <dbReference type="Proteomes" id="UP000441754"/>
    </source>
</evidence>
<evidence type="ECO:0000256" key="1">
    <source>
        <dbReference type="SAM" id="MobiDB-lite"/>
    </source>
</evidence>
<keyword evidence="3" id="KW-1185">Reference proteome</keyword>
<sequence length="316" mass="34562">MAHFSEQADQQQDLFPLVQSKRTGNGGLNTNQRKLLGISAAAMLLGGAAWSLAQKIENRKTGDSKTPDDISTPFSPSEEWPDDIDVAGKVTDEMSFDEAFGAARSEVGMGGVFGWHGRWYNTFEKEEWESLSLEQRKEYTEMIVGEKLPVIAYRPAPTLLPATQIVTSGAEPTAIEGYLSGERTIGLDFDQDGIIDTLVLHGADGLTYRVVDTTGDEGLDTVYRYNSVDGALVGIVRLNEPVVLSNDDFSQYLENAMSKEVMDSILEPDDLASETPSELAEVPDDDADEEGGFVADAYLPDDDTYINDGDVHEMNE</sequence>
<dbReference type="Proteomes" id="UP000441754">
    <property type="component" value="Unassembled WGS sequence"/>
</dbReference>
<gene>
    <name evidence="2" type="ORF">GJJ30_16870</name>
</gene>